<comment type="caution">
    <text evidence="2">The sequence shown here is derived from an EMBL/GenBank/DDBJ whole genome shotgun (WGS) entry which is preliminary data.</text>
</comment>
<dbReference type="RefSeq" id="WP_246331513.1">
    <property type="nucleotide sequence ID" value="NZ_JACIDA010000001.1"/>
</dbReference>
<protein>
    <submittedName>
        <fullName evidence="2">Putative ATPase</fullName>
    </submittedName>
</protein>
<evidence type="ECO:0000313" key="3">
    <source>
        <dbReference type="Proteomes" id="UP000532936"/>
    </source>
</evidence>
<dbReference type="InterPro" id="IPR027417">
    <property type="entry name" value="P-loop_NTPase"/>
</dbReference>
<dbReference type="InterPro" id="IPR038729">
    <property type="entry name" value="Rad50/SbcC_AAA"/>
</dbReference>
<dbReference type="SUPFAM" id="SSF52540">
    <property type="entry name" value="P-loop containing nucleoside triphosphate hydrolases"/>
    <property type="match status" value="1"/>
</dbReference>
<dbReference type="Proteomes" id="UP000532936">
    <property type="component" value="Unassembled WGS sequence"/>
</dbReference>
<dbReference type="Pfam" id="PF13476">
    <property type="entry name" value="AAA_23"/>
    <property type="match status" value="1"/>
</dbReference>
<sequence>MTALERPYWIEALFERRDGWDASAYPFNLPVIRTLDRLAFHPNVTFLIGENGSGKSPLIEALAVAWGFNPEGGGREHRFGTRDSHSPLELD</sequence>
<feature type="domain" description="Rad50/SbcC-type AAA" evidence="1">
    <location>
        <begin position="38"/>
        <end position="77"/>
    </location>
</feature>
<reference evidence="2 3" key="1">
    <citation type="submission" date="2020-08" db="EMBL/GenBank/DDBJ databases">
        <title>Genomic Encyclopedia of Type Strains, Phase IV (KMG-IV): sequencing the most valuable type-strain genomes for metagenomic binning, comparative biology and taxonomic classification.</title>
        <authorList>
            <person name="Goeker M."/>
        </authorList>
    </citation>
    <scope>NUCLEOTIDE SEQUENCE [LARGE SCALE GENOMIC DNA]</scope>
    <source>
        <strain evidence="2 3">DSM 14878</strain>
    </source>
</reference>
<evidence type="ECO:0000313" key="2">
    <source>
        <dbReference type="EMBL" id="MBB3871162.1"/>
    </source>
</evidence>
<dbReference type="GO" id="GO:0006302">
    <property type="term" value="P:double-strand break repair"/>
    <property type="evidence" value="ECO:0007669"/>
    <property type="project" value="InterPro"/>
</dbReference>
<organism evidence="2 3">
    <name type="scientific">Brevundimonas mediterranea</name>
    <dbReference type="NCBI Taxonomy" id="74329"/>
    <lineage>
        <taxon>Bacteria</taxon>
        <taxon>Pseudomonadati</taxon>
        <taxon>Pseudomonadota</taxon>
        <taxon>Alphaproteobacteria</taxon>
        <taxon>Caulobacterales</taxon>
        <taxon>Caulobacteraceae</taxon>
        <taxon>Brevundimonas</taxon>
    </lineage>
</organism>
<dbReference type="Gene3D" id="3.40.50.300">
    <property type="entry name" value="P-loop containing nucleotide triphosphate hydrolases"/>
    <property type="match status" value="1"/>
</dbReference>
<dbReference type="GO" id="GO:0016887">
    <property type="term" value="F:ATP hydrolysis activity"/>
    <property type="evidence" value="ECO:0007669"/>
    <property type="project" value="InterPro"/>
</dbReference>
<accession>A0A7W6A3Q8</accession>
<dbReference type="EMBL" id="JACIDA010000001">
    <property type="protein sequence ID" value="MBB3871162.1"/>
    <property type="molecule type" value="Genomic_DNA"/>
</dbReference>
<evidence type="ECO:0000259" key="1">
    <source>
        <dbReference type="Pfam" id="PF13476"/>
    </source>
</evidence>
<dbReference type="AlphaFoldDB" id="A0A7W6A3Q8"/>
<proteinExistence type="predicted"/>
<gene>
    <name evidence="2" type="ORF">GGR11_000676</name>
</gene>
<name>A0A7W6A3Q8_9CAUL</name>